<evidence type="ECO:0000313" key="4">
    <source>
        <dbReference type="Proteomes" id="UP000236743"/>
    </source>
</evidence>
<dbReference type="EMBL" id="FNUY01000014">
    <property type="protein sequence ID" value="SEG79097.1"/>
    <property type="molecule type" value="Genomic_DNA"/>
</dbReference>
<protein>
    <submittedName>
        <fullName evidence="3">Alpha-1,3-mannosyltransferase</fullName>
    </submittedName>
</protein>
<feature type="domain" description="Glycosyltransferase subfamily 4-like N-terminal" evidence="2">
    <location>
        <begin position="31"/>
        <end position="194"/>
    </location>
</feature>
<dbReference type="CDD" id="cd03801">
    <property type="entry name" value="GT4_PimA-like"/>
    <property type="match status" value="1"/>
</dbReference>
<dbReference type="GO" id="GO:0016757">
    <property type="term" value="F:glycosyltransferase activity"/>
    <property type="evidence" value="ECO:0007669"/>
    <property type="project" value="UniProtKB-KW"/>
</dbReference>
<feature type="domain" description="Glycosyl transferase family 1" evidence="1">
    <location>
        <begin position="205"/>
        <end position="319"/>
    </location>
</feature>
<evidence type="ECO:0000259" key="1">
    <source>
        <dbReference type="Pfam" id="PF00534"/>
    </source>
</evidence>
<gene>
    <name evidence="3" type="ORF">SAMN04488115_11429</name>
</gene>
<sequence length="402" mass="43794">MSMQPQRSTASTMGGGMRIVHVVRQFLPNRGGLEDVVANLCKEQLRMGLAPSVVTLDRLFGRPDVRLPREEVINGIPIRRIPYFGSSRYPLAPSIFTCLGDAEVVHVHAVDFFFDALAIGWMLHRKPLVATTHGGFFHTADFAGLKKIWFNGATRLSSRAYRAIAACSANDARMFESVAAGNVRLIENGVDLDKFAGASSPVPVRRIVSIGRFSKNKRPDHLIATMAELLRSGENWHLDMIGVASDWSESELRDAVAQAGLADHIDLHFELDDAAVRTLMSRASLFVSASEFEGFGLAVIEAMSAGLLPIVQPNAAFAALARKHPAIRLANFADPIEAAQTIALAFDTLSKADASSASNEAELSVYSWRHVAQSYQSMYDTVLARENVMNLSVGDVEADPKT</sequence>
<dbReference type="OrthoDB" id="9771846at2"/>
<dbReference type="SUPFAM" id="SSF53756">
    <property type="entry name" value="UDP-Glycosyltransferase/glycogen phosphorylase"/>
    <property type="match status" value="1"/>
</dbReference>
<keyword evidence="3" id="KW-0328">Glycosyltransferase</keyword>
<keyword evidence="3" id="KW-0808">Transferase</keyword>
<dbReference type="Pfam" id="PF00534">
    <property type="entry name" value="Glycos_transf_1"/>
    <property type="match status" value="1"/>
</dbReference>
<proteinExistence type="predicted"/>
<dbReference type="InterPro" id="IPR001296">
    <property type="entry name" value="Glyco_trans_1"/>
</dbReference>
<dbReference type="PANTHER" id="PTHR45947:SF3">
    <property type="entry name" value="SULFOQUINOVOSYL TRANSFERASE SQD2"/>
    <property type="match status" value="1"/>
</dbReference>
<dbReference type="InterPro" id="IPR050194">
    <property type="entry name" value="Glycosyltransferase_grp1"/>
</dbReference>
<dbReference type="AlphaFoldDB" id="A0A1H6D1J8"/>
<keyword evidence="4" id="KW-1185">Reference proteome</keyword>
<evidence type="ECO:0000313" key="3">
    <source>
        <dbReference type="EMBL" id="SEG79097.1"/>
    </source>
</evidence>
<organism evidence="3 4">
    <name type="scientific">Bosea lathyri</name>
    <dbReference type="NCBI Taxonomy" id="1036778"/>
    <lineage>
        <taxon>Bacteria</taxon>
        <taxon>Pseudomonadati</taxon>
        <taxon>Pseudomonadota</taxon>
        <taxon>Alphaproteobacteria</taxon>
        <taxon>Hyphomicrobiales</taxon>
        <taxon>Boseaceae</taxon>
        <taxon>Bosea</taxon>
    </lineage>
</organism>
<dbReference type="InterPro" id="IPR028098">
    <property type="entry name" value="Glyco_trans_4-like_N"/>
</dbReference>
<dbReference type="Pfam" id="PF13439">
    <property type="entry name" value="Glyco_transf_4"/>
    <property type="match status" value="1"/>
</dbReference>
<dbReference type="Gene3D" id="3.40.50.2000">
    <property type="entry name" value="Glycogen Phosphorylase B"/>
    <property type="match status" value="2"/>
</dbReference>
<dbReference type="Proteomes" id="UP000236743">
    <property type="component" value="Unassembled WGS sequence"/>
</dbReference>
<dbReference type="PANTHER" id="PTHR45947">
    <property type="entry name" value="SULFOQUINOVOSYL TRANSFERASE SQD2"/>
    <property type="match status" value="1"/>
</dbReference>
<name>A0A1H6D1J8_9HYPH</name>
<accession>A0A1H6D1J8</accession>
<evidence type="ECO:0000259" key="2">
    <source>
        <dbReference type="Pfam" id="PF13439"/>
    </source>
</evidence>
<reference evidence="3 4" key="1">
    <citation type="submission" date="2016-10" db="EMBL/GenBank/DDBJ databases">
        <authorList>
            <person name="de Groot N.N."/>
        </authorList>
    </citation>
    <scope>NUCLEOTIDE SEQUENCE [LARGE SCALE GENOMIC DNA]</scope>
    <source>
        <strain evidence="3 4">DSM 26656</strain>
    </source>
</reference>